<dbReference type="CDD" id="cd02518">
    <property type="entry name" value="GT2_SpsF"/>
    <property type="match status" value="1"/>
</dbReference>
<dbReference type="Pfam" id="PF02348">
    <property type="entry name" value="CTP_transf_3"/>
    <property type="match status" value="1"/>
</dbReference>
<dbReference type="Proteomes" id="UP000002892">
    <property type="component" value="Chromosome"/>
</dbReference>
<dbReference type="EMBL" id="CP003639">
    <property type="protein sequence ID" value="AFM42723.1"/>
    <property type="molecule type" value="Genomic_DNA"/>
</dbReference>
<accession>I4DA99</accession>
<dbReference type="RefSeq" id="WP_014828710.1">
    <property type="nucleotide sequence ID" value="NC_018068.1"/>
</dbReference>
<organism evidence="1 2">
    <name type="scientific">Desulfosporosinus acidiphilus (strain DSM 22704 / JCM 16185 / SJ4)</name>
    <dbReference type="NCBI Taxonomy" id="646529"/>
    <lineage>
        <taxon>Bacteria</taxon>
        <taxon>Bacillati</taxon>
        <taxon>Bacillota</taxon>
        <taxon>Clostridia</taxon>
        <taxon>Eubacteriales</taxon>
        <taxon>Desulfitobacteriaceae</taxon>
        <taxon>Desulfosporosinus</taxon>
    </lineage>
</organism>
<dbReference type="InterPro" id="IPR003329">
    <property type="entry name" value="Cytidylyl_trans"/>
</dbReference>
<dbReference type="HOGENOM" id="CLU_072501_0_0_9"/>
<evidence type="ECO:0000313" key="1">
    <source>
        <dbReference type="EMBL" id="AFM42723.1"/>
    </source>
</evidence>
<dbReference type="GO" id="GO:0005829">
    <property type="term" value="C:cytosol"/>
    <property type="evidence" value="ECO:0007669"/>
    <property type="project" value="TreeGrafter"/>
</dbReference>
<dbReference type="STRING" id="646529.Desaci_3842"/>
<keyword evidence="2" id="KW-1185">Reference proteome</keyword>
<name>I4DA99_DESAJ</name>
<dbReference type="InterPro" id="IPR029044">
    <property type="entry name" value="Nucleotide-diphossugar_trans"/>
</dbReference>
<gene>
    <name evidence="1" type="ordered locus">Desaci_3842</name>
</gene>
<protein>
    <submittedName>
        <fullName evidence="1">Spore coat polysaccharide biosynthesis protein F, CMP-KDO synthetase</fullName>
    </submittedName>
</protein>
<dbReference type="AlphaFoldDB" id="I4DA99"/>
<dbReference type="Gene3D" id="3.90.550.10">
    <property type="entry name" value="Spore Coat Polysaccharide Biosynthesis Protein SpsA, Chain A"/>
    <property type="match status" value="1"/>
</dbReference>
<reference evidence="1 2" key="1">
    <citation type="journal article" date="2012" name="J. Bacteriol.">
        <title>Complete genome sequences of Desulfosporosinus orientis DSM765T, Desulfosporosinus youngiae DSM17734T, Desulfosporosinus meridiei DSM13257T, and Desulfosporosinus acidiphilus DSM22704T.</title>
        <authorList>
            <person name="Pester M."/>
            <person name="Brambilla E."/>
            <person name="Alazard D."/>
            <person name="Rattei T."/>
            <person name="Weinmaier T."/>
            <person name="Han J."/>
            <person name="Lucas S."/>
            <person name="Lapidus A."/>
            <person name="Cheng J.F."/>
            <person name="Goodwin L."/>
            <person name="Pitluck S."/>
            <person name="Peters L."/>
            <person name="Ovchinnikova G."/>
            <person name="Teshima H."/>
            <person name="Detter J.C."/>
            <person name="Han C.S."/>
            <person name="Tapia R."/>
            <person name="Land M.L."/>
            <person name="Hauser L."/>
            <person name="Kyrpides N.C."/>
            <person name="Ivanova N.N."/>
            <person name="Pagani I."/>
            <person name="Huntmann M."/>
            <person name="Wei C.L."/>
            <person name="Davenport K.W."/>
            <person name="Daligault H."/>
            <person name="Chain P.S."/>
            <person name="Chen A."/>
            <person name="Mavromatis K."/>
            <person name="Markowitz V."/>
            <person name="Szeto E."/>
            <person name="Mikhailova N."/>
            <person name="Pati A."/>
            <person name="Wagner M."/>
            <person name="Woyke T."/>
            <person name="Ollivier B."/>
            <person name="Klenk H.P."/>
            <person name="Spring S."/>
            <person name="Loy A."/>
        </authorList>
    </citation>
    <scope>NUCLEOTIDE SEQUENCE [LARGE SCALE GENOMIC DNA]</scope>
    <source>
        <strain evidence="2">DSM 22704 / JCM 16185 / SJ4</strain>
    </source>
</reference>
<dbReference type="eggNOG" id="COG1861">
    <property type="taxonomic scope" value="Bacteria"/>
</dbReference>
<dbReference type="PANTHER" id="PTHR42866:SF1">
    <property type="entry name" value="SPORE COAT POLYSACCHARIDE BIOSYNTHESIS PROTEIN SPSF"/>
    <property type="match status" value="1"/>
</dbReference>
<evidence type="ECO:0000313" key="2">
    <source>
        <dbReference type="Proteomes" id="UP000002892"/>
    </source>
</evidence>
<dbReference type="KEGG" id="dai:Desaci_3842"/>
<sequence length="246" mass="28484">MRMKVGIIIQARMTSTRLPGKILLPVMGKALLEYQVERLKRVKRADEIIIATTINETDQPIIDLASRLGIKIFRGSEEDVLARYFGAAKENGLEVVVRITSDCPLIDPAVVSLVIDTYLKNLDSCDYVSSCLHRTFPRGMDTEAFPFEILKETYEKAVDQPYREHVTPYIYEHDDRYRLLNVPYLMDASQYRLTVDTPEDFVLIELILKELYPGNPFFKLEDVLELMKNHPEWAEINSQVEQKKLR</sequence>
<proteinExistence type="predicted"/>
<dbReference type="PANTHER" id="PTHR42866">
    <property type="entry name" value="3-DEOXY-MANNO-OCTULOSONATE CYTIDYLYLTRANSFERASE"/>
    <property type="match status" value="1"/>
</dbReference>
<dbReference type="SUPFAM" id="SSF53448">
    <property type="entry name" value="Nucleotide-diphospho-sugar transferases"/>
    <property type="match status" value="1"/>
</dbReference>